<dbReference type="GeneID" id="66104000"/>
<dbReference type="RefSeq" id="XP_043033781.1">
    <property type="nucleotide sequence ID" value="XM_043181704.1"/>
</dbReference>
<name>A0A9P7VG16_9AGAR</name>
<organism evidence="2 3">
    <name type="scientific">Guyanagaster necrorhizus</name>
    <dbReference type="NCBI Taxonomy" id="856835"/>
    <lineage>
        <taxon>Eukaryota</taxon>
        <taxon>Fungi</taxon>
        <taxon>Dikarya</taxon>
        <taxon>Basidiomycota</taxon>
        <taxon>Agaricomycotina</taxon>
        <taxon>Agaricomycetes</taxon>
        <taxon>Agaricomycetidae</taxon>
        <taxon>Agaricales</taxon>
        <taxon>Marasmiineae</taxon>
        <taxon>Physalacriaceae</taxon>
        <taxon>Guyanagaster</taxon>
    </lineage>
</organism>
<dbReference type="Proteomes" id="UP000812287">
    <property type="component" value="Unassembled WGS sequence"/>
</dbReference>
<reference evidence="2" key="1">
    <citation type="submission" date="2020-11" db="EMBL/GenBank/DDBJ databases">
        <title>Adaptations for nitrogen fixation in a non-lichenized fungal sporocarp promotes dispersal by wood-feeding termites.</title>
        <authorList>
            <consortium name="DOE Joint Genome Institute"/>
            <person name="Koch R.A."/>
            <person name="Yoon G."/>
            <person name="Arayal U."/>
            <person name="Lail K."/>
            <person name="Amirebrahimi M."/>
            <person name="Labutti K."/>
            <person name="Lipzen A."/>
            <person name="Riley R."/>
            <person name="Barry K."/>
            <person name="Henrissat B."/>
            <person name="Grigoriev I.V."/>
            <person name="Herr J.R."/>
            <person name="Aime M.C."/>
        </authorList>
    </citation>
    <scope>NUCLEOTIDE SEQUENCE</scope>
    <source>
        <strain evidence="2">MCA 3950</strain>
    </source>
</reference>
<keyword evidence="3" id="KW-1185">Reference proteome</keyword>
<protein>
    <recommendedName>
        <fullName evidence="4">Secreted protein</fullName>
    </recommendedName>
</protein>
<dbReference type="OrthoDB" id="3066357at2759"/>
<sequence>MLRMLLVTGILFFECHLSRSWHGFKANRIFGEPKMLGRWRSWLSPLSNTQKVLSWSLDQLMFLAVICNPP</sequence>
<proteinExistence type="predicted"/>
<dbReference type="EMBL" id="MU250574">
    <property type="protein sequence ID" value="KAG7440281.1"/>
    <property type="molecule type" value="Genomic_DNA"/>
</dbReference>
<accession>A0A9P7VG16</accession>
<keyword evidence="1" id="KW-0732">Signal</keyword>
<feature type="signal peptide" evidence="1">
    <location>
        <begin position="1"/>
        <end position="20"/>
    </location>
</feature>
<evidence type="ECO:0000256" key="1">
    <source>
        <dbReference type="SAM" id="SignalP"/>
    </source>
</evidence>
<feature type="chain" id="PRO_5040117298" description="Secreted protein" evidence="1">
    <location>
        <begin position="21"/>
        <end position="70"/>
    </location>
</feature>
<comment type="caution">
    <text evidence="2">The sequence shown here is derived from an EMBL/GenBank/DDBJ whole genome shotgun (WGS) entry which is preliminary data.</text>
</comment>
<evidence type="ECO:0008006" key="4">
    <source>
        <dbReference type="Google" id="ProtNLM"/>
    </source>
</evidence>
<evidence type="ECO:0000313" key="3">
    <source>
        <dbReference type="Proteomes" id="UP000812287"/>
    </source>
</evidence>
<gene>
    <name evidence="2" type="ORF">BT62DRAFT_634592</name>
</gene>
<dbReference type="AlphaFoldDB" id="A0A9P7VG16"/>
<evidence type="ECO:0000313" key="2">
    <source>
        <dbReference type="EMBL" id="KAG7440281.1"/>
    </source>
</evidence>